<name>A0A392W9D4_9FABA</name>
<organism evidence="2 3">
    <name type="scientific">Trifolium medium</name>
    <dbReference type="NCBI Taxonomy" id="97028"/>
    <lineage>
        <taxon>Eukaryota</taxon>
        <taxon>Viridiplantae</taxon>
        <taxon>Streptophyta</taxon>
        <taxon>Embryophyta</taxon>
        <taxon>Tracheophyta</taxon>
        <taxon>Spermatophyta</taxon>
        <taxon>Magnoliopsida</taxon>
        <taxon>eudicotyledons</taxon>
        <taxon>Gunneridae</taxon>
        <taxon>Pentapetalae</taxon>
        <taxon>rosids</taxon>
        <taxon>fabids</taxon>
        <taxon>Fabales</taxon>
        <taxon>Fabaceae</taxon>
        <taxon>Papilionoideae</taxon>
        <taxon>50 kb inversion clade</taxon>
        <taxon>NPAAA clade</taxon>
        <taxon>Hologalegina</taxon>
        <taxon>IRL clade</taxon>
        <taxon>Trifolieae</taxon>
        <taxon>Trifolium</taxon>
    </lineage>
</organism>
<dbReference type="Proteomes" id="UP000265520">
    <property type="component" value="Unassembled WGS sequence"/>
</dbReference>
<feature type="region of interest" description="Disordered" evidence="1">
    <location>
        <begin position="1"/>
        <end position="20"/>
    </location>
</feature>
<evidence type="ECO:0000313" key="2">
    <source>
        <dbReference type="EMBL" id="MCI96352.1"/>
    </source>
</evidence>
<proteinExistence type="predicted"/>
<feature type="non-terminal residue" evidence="2">
    <location>
        <position position="1"/>
    </location>
</feature>
<sequence>NCAQLGRAKPGAEGSPVFPGVTGGCAQHGEF</sequence>
<evidence type="ECO:0000313" key="3">
    <source>
        <dbReference type="Proteomes" id="UP000265520"/>
    </source>
</evidence>
<accession>A0A392W9D4</accession>
<dbReference type="AlphaFoldDB" id="A0A392W9D4"/>
<evidence type="ECO:0000256" key="1">
    <source>
        <dbReference type="SAM" id="MobiDB-lite"/>
    </source>
</evidence>
<protein>
    <submittedName>
        <fullName evidence="2">Uncharacterized protein</fullName>
    </submittedName>
</protein>
<comment type="caution">
    <text evidence="2">The sequence shown here is derived from an EMBL/GenBank/DDBJ whole genome shotgun (WGS) entry which is preliminary data.</text>
</comment>
<reference evidence="2 3" key="1">
    <citation type="journal article" date="2018" name="Front. Plant Sci.">
        <title>Red Clover (Trifolium pratense) and Zigzag Clover (T. medium) - A Picture of Genomic Similarities and Differences.</title>
        <authorList>
            <person name="Dluhosova J."/>
            <person name="Istvanek J."/>
            <person name="Nedelnik J."/>
            <person name="Repkova J."/>
        </authorList>
    </citation>
    <scope>NUCLEOTIDE SEQUENCE [LARGE SCALE GENOMIC DNA]</scope>
    <source>
        <strain evidence="3">cv. 10/8</strain>
        <tissue evidence="2">Leaf</tissue>
    </source>
</reference>
<dbReference type="EMBL" id="LXQA011412586">
    <property type="protein sequence ID" value="MCI96352.1"/>
    <property type="molecule type" value="Genomic_DNA"/>
</dbReference>
<keyword evidence="3" id="KW-1185">Reference proteome</keyword>